<evidence type="ECO:0000256" key="6">
    <source>
        <dbReference type="ARBA" id="ARBA00023136"/>
    </source>
</evidence>
<dbReference type="InterPro" id="IPR052784">
    <property type="entry name" value="Perforin-1_pore-forming"/>
</dbReference>
<dbReference type="GO" id="GO:0051607">
    <property type="term" value="P:defense response to virus"/>
    <property type="evidence" value="ECO:0007669"/>
    <property type="project" value="TreeGrafter"/>
</dbReference>
<accession>A0A3Q4AVH8</accession>
<dbReference type="PROSITE" id="PS00279">
    <property type="entry name" value="MACPF_1"/>
    <property type="match status" value="1"/>
</dbReference>
<sequence>MKLPHFSKRARECMRRVNYMARLWYLMLLCWAASPVCLPSRMSMIGTPEECKSAKFVPGYNLGGEGFDIVKMERKGAYVIDTETWKLGGNGSCKLYPNPFMNGEKQKVPVSLLDWRIVPKCSLKVSAMLYESAEALINDSTSSVLNNWKLALDIPLPSGSSTGFSLGGTHSNEATFGMRKSKEDFFTFSRHSVHCKVYRYRLATRPPLSHDFQSAVDALPSYSPGSQLSYRSLIETYGTHYITQVYLGGEIKAVTSIKTCLAAMSSLSATEVSNCLTVEASASFNYSASIQAMYKHCNEKKKALHLSQGFSSMYTDRITDATGGNIDGTDMLFTWQSNPSHYKNWLNSLRSTPDVIRYNLKPLHTILPSGHRAAAGLKKEVEKYIWENALQTKCSERCTIGHRSSKRDRCACVCNGNQNIRSNCCPVGKGRATLTVFKLYAKGLYGDIWTQTDGSVEVTYGDQIKRTEIIANNDNPIWKAMFQFGPIIIDMSKKLKFSVYDEDTYWNSDLLGQCSFDLRSGKWTDSCMLNHGTLFFSYEVKCAPSLGGEQCQEYIPTSMSPSLALGMFGNNYFLIPMFILTKQVFYTKISPELKQPRELHWCCSVASPGSSG</sequence>
<keyword evidence="7" id="KW-1015">Disulfide bond</keyword>
<dbReference type="PANTHER" id="PTHR46096:SF5">
    <property type="entry name" value="PERFORIN 1.2 PRECURSOR-RELATED"/>
    <property type="match status" value="1"/>
</dbReference>
<dbReference type="Pfam" id="PF01823">
    <property type="entry name" value="MACPF"/>
    <property type="match status" value="1"/>
</dbReference>
<feature type="signal peptide" evidence="8">
    <location>
        <begin position="1"/>
        <end position="32"/>
    </location>
</feature>
<dbReference type="GO" id="GO:0005576">
    <property type="term" value="C:extracellular region"/>
    <property type="evidence" value="ECO:0007669"/>
    <property type="project" value="UniProtKB-SubCell"/>
</dbReference>
<dbReference type="PROSITE" id="PS50004">
    <property type="entry name" value="C2"/>
    <property type="match status" value="1"/>
</dbReference>
<dbReference type="GO" id="GO:0031640">
    <property type="term" value="P:killing of cells of another organism"/>
    <property type="evidence" value="ECO:0007669"/>
    <property type="project" value="UniProtKB-KW"/>
</dbReference>
<evidence type="ECO:0000313" key="11">
    <source>
        <dbReference type="Ensembl" id="ENSMMOP00000008775.1"/>
    </source>
</evidence>
<comment type="similarity">
    <text evidence="3">Belongs to the complement C6/C7/C8/C9 family.</text>
</comment>
<evidence type="ECO:0000256" key="4">
    <source>
        <dbReference type="ARBA" id="ARBA00022525"/>
    </source>
</evidence>
<dbReference type="PANTHER" id="PTHR46096">
    <property type="entry name" value="PERFORIN-1"/>
    <property type="match status" value="1"/>
</dbReference>
<reference evidence="11" key="1">
    <citation type="submission" date="2025-08" db="UniProtKB">
        <authorList>
            <consortium name="Ensembl"/>
        </authorList>
    </citation>
    <scope>IDENTIFICATION</scope>
</reference>
<dbReference type="SMART" id="SM00457">
    <property type="entry name" value="MACPF"/>
    <property type="match status" value="1"/>
</dbReference>
<protein>
    <submittedName>
        <fullName evidence="11">Uncharacterized protein</fullName>
    </submittedName>
</protein>
<dbReference type="Proteomes" id="UP000261620">
    <property type="component" value="Unplaced"/>
</dbReference>
<feature type="domain" description="MACPF" evidence="10">
    <location>
        <begin position="47"/>
        <end position="392"/>
    </location>
</feature>
<feature type="chain" id="PRO_5018772448" evidence="8">
    <location>
        <begin position="33"/>
        <end position="612"/>
    </location>
</feature>
<reference evidence="11" key="2">
    <citation type="submission" date="2025-09" db="UniProtKB">
        <authorList>
            <consortium name="Ensembl"/>
        </authorList>
    </citation>
    <scope>IDENTIFICATION</scope>
</reference>
<dbReference type="GO" id="GO:0001913">
    <property type="term" value="P:T cell mediated cytotoxicity"/>
    <property type="evidence" value="ECO:0007669"/>
    <property type="project" value="TreeGrafter"/>
</dbReference>
<evidence type="ECO:0000259" key="10">
    <source>
        <dbReference type="PROSITE" id="PS51412"/>
    </source>
</evidence>
<dbReference type="GO" id="GO:0016020">
    <property type="term" value="C:membrane"/>
    <property type="evidence" value="ECO:0007669"/>
    <property type="project" value="UniProtKB-SubCell"/>
</dbReference>
<dbReference type="InterPro" id="IPR000008">
    <property type="entry name" value="C2_dom"/>
</dbReference>
<dbReference type="SMART" id="SM00239">
    <property type="entry name" value="C2"/>
    <property type="match status" value="1"/>
</dbReference>
<dbReference type="Pfam" id="PF00168">
    <property type="entry name" value="C2"/>
    <property type="match status" value="1"/>
</dbReference>
<keyword evidence="4" id="KW-0964">Secreted</keyword>
<keyword evidence="8" id="KW-0732">Signal</keyword>
<evidence type="ECO:0000256" key="2">
    <source>
        <dbReference type="ARBA" id="ARBA00004613"/>
    </source>
</evidence>
<evidence type="ECO:0000256" key="1">
    <source>
        <dbReference type="ARBA" id="ARBA00004370"/>
    </source>
</evidence>
<feature type="domain" description="C2" evidence="9">
    <location>
        <begin position="414"/>
        <end position="531"/>
    </location>
</feature>
<organism evidence="11 12">
    <name type="scientific">Mola mola</name>
    <name type="common">Ocean sunfish</name>
    <name type="synonym">Tetraodon mola</name>
    <dbReference type="NCBI Taxonomy" id="94237"/>
    <lineage>
        <taxon>Eukaryota</taxon>
        <taxon>Metazoa</taxon>
        <taxon>Chordata</taxon>
        <taxon>Craniata</taxon>
        <taxon>Vertebrata</taxon>
        <taxon>Euteleostomi</taxon>
        <taxon>Actinopterygii</taxon>
        <taxon>Neopterygii</taxon>
        <taxon>Teleostei</taxon>
        <taxon>Neoteleostei</taxon>
        <taxon>Acanthomorphata</taxon>
        <taxon>Eupercaria</taxon>
        <taxon>Tetraodontiformes</taxon>
        <taxon>Molidae</taxon>
        <taxon>Mola</taxon>
    </lineage>
</organism>
<dbReference type="Ensembl" id="ENSMMOT00000008933.1">
    <property type="protein sequence ID" value="ENSMMOP00000008775.1"/>
    <property type="gene ID" value="ENSMMOG00000006706.1"/>
</dbReference>
<keyword evidence="6" id="KW-0472">Membrane</keyword>
<dbReference type="PROSITE" id="PS51412">
    <property type="entry name" value="MACPF_2"/>
    <property type="match status" value="1"/>
</dbReference>
<dbReference type="GO" id="GO:0022829">
    <property type="term" value="F:wide pore channel activity"/>
    <property type="evidence" value="ECO:0007669"/>
    <property type="project" value="TreeGrafter"/>
</dbReference>
<evidence type="ECO:0000256" key="8">
    <source>
        <dbReference type="SAM" id="SignalP"/>
    </source>
</evidence>
<dbReference type="InterPro" id="IPR035892">
    <property type="entry name" value="C2_domain_sf"/>
</dbReference>
<dbReference type="AlphaFoldDB" id="A0A3Q4AVH8"/>
<comment type="subcellular location">
    <subcellularLocation>
        <location evidence="1">Membrane</location>
    </subcellularLocation>
    <subcellularLocation>
        <location evidence="2">Secreted</location>
    </subcellularLocation>
</comment>
<evidence type="ECO:0000256" key="7">
    <source>
        <dbReference type="ARBA" id="ARBA00023157"/>
    </source>
</evidence>
<evidence type="ECO:0000259" key="9">
    <source>
        <dbReference type="PROSITE" id="PS50004"/>
    </source>
</evidence>
<dbReference type="SUPFAM" id="SSF49562">
    <property type="entry name" value="C2 domain (Calcium/lipid-binding domain, CaLB)"/>
    <property type="match status" value="1"/>
</dbReference>
<name>A0A3Q4AVH8_MOLML</name>
<dbReference type="Gene3D" id="2.60.40.150">
    <property type="entry name" value="C2 domain"/>
    <property type="match status" value="1"/>
</dbReference>
<evidence type="ECO:0000256" key="5">
    <source>
        <dbReference type="ARBA" id="ARBA00022852"/>
    </source>
</evidence>
<keyword evidence="12" id="KW-1185">Reference proteome</keyword>
<dbReference type="STRING" id="94237.ENSMMOP00000008775"/>
<dbReference type="InterPro" id="IPR020864">
    <property type="entry name" value="MACPF"/>
</dbReference>
<proteinExistence type="inferred from homology"/>
<keyword evidence="5" id="KW-0204">Cytolysis</keyword>
<evidence type="ECO:0000313" key="12">
    <source>
        <dbReference type="Proteomes" id="UP000261620"/>
    </source>
</evidence>
<evidence type="ECO:0000256" key="3">
    <source>
        <dbReference type="ARBA" id="ARBA00009214"/>
    </source>
</evidence>
<dbReference type="GO" id="GO:0001771">
    <property type="term" value="P:immunological synapse formation"/>
    <property type="evidence" value="ECO:0007669"/>
    <property type="project" value="TreeGrafter"/>
</dbReference>
<dbReference type="InterPro" id="IPR020863">
    <property type="entry name" value="MACPF_CS"/>
</dbReference>